<dbReference type="SUPFAM" id="SSF56935">
    <property type="entry name" value="Porins"/>
    <property type="match status" value="1"/>
</dbReference>
<gene>
    <name evidence="9" type="ORF">SAMN06295937_1013116</name>
</gene>
<evidence type="ECO:0000256" key="5">
    <source>
        <dbReference type="ARBA" id="ARBA00023077"/>
    </source>
</evidence>
<evidence type="ECO:0000256" key="7">
    <source>
        <dbReference type="ARBA" id="ARBA00023237"/>
    </source>
</evidence>
<reference evidence="10" key="1">
    <citation type="submission" date="2017-02" db="EMBL/GenBank/DDBJ databases">
        <authorList>
            <person name="Varghese N."/>
            <person name="Submissions S."/>
        </authorList>
    </citation>
    <scope>NUCLEOTIDE SEQUENCE [LARGE SCALE GENOMIC DNA]</scope>
    <source>
        <strain evidence="10">R11H</strain>
    </source>
</reference>
<dbReference type="Gene3D" id="2.40.170.20">
    <property type="entry name" value="TonB-dependent receptor, beta-barrel domain"/>
    <property type="match status" value="1"/>
</dbReference>
<evidence type="ECO:0000256" key="6">
    <source>
        <dbReference type="ARBA" id="ARBA00023136"/>
    </source>
</evidence>
<dbReference type="EMBL" id="FUYP01000013">
    <property type="protein sequence ID" value="SKB68698.1"/>
    <property type="molecule type" value="Genomic_DNA"/>
</dbReference>
<dbReference type="Pfam" id="PF00593">
    <property type="entry name" value="TonB_dep_Rec_b-barrel"/>
    <property type="match status" value="1"/>
</dbReference>
<dbReference type="GO" id="GO:0044718">
    <property type="term" value="P:siderophore transmembrane transport"/>
    <property type="evidence" value="ECO:0007669"/>
    <property type="project" value="TreeGrafter"/>
</dbReference>
<evidence type="ECO:0000256" key="1">
    <source>
        <dbReference type="ARBA" id="ARBA00004571"/>
    </source>
</evidence>
<evidence type="ECO:0000256" key="3">
    <source>
        <dbReference type="ARBA" id="ARBA00022452"/>
    </source>
</evidence>
<keyword evidence="10" id="KW-1185">Reference proteome</keyword>
<feature type="domain" description="TonB-dependent receptor-like beta-barrel" evidence="8">
    <location>
        <begin position="280"/>
        <end position="650"/>
    </location>
</feature>
<dbReference type="AlphaFoldDB" id="A0A1T5DA75"/>
<keyword evidence="9" id="KW-0675">Receptor</keyword>
<dbReference type="GO" id="GO:0015344">
    <property type="term" value="F:siderophore uptake transmembrane transporter activity"/>
    <property type="evidence" value="ECO:0007669"/>
    <property type="project" value="TreeGrafter"/>
</dbReference>
<dbReference type="GO" id="GO:0009279">
    <property type="term" value="C:cell outer membrane"/>
    <property type="evidence" value="ECO:0007669"/>
    <property type="project" value="UniProtKB-SubCell"/>
</dbReference>
<keyword evidence="7" id="KW-0998">Cell outer membrane</keyword>
<dbReference type="Proteomes" id="UP000190044">
    <property type="component" value="Unassembled WGS sequence"/>
</dbReference>
<dbReference type="PANTHER" id="PTHR30069:SF37">
    <property type="entry name" value="FERRIC VIBRIOBACTIN RECEPTOR VIUA"/>
    <property type="match status" value="1"/>
</dbReference>
<comment type="subcellular location">
    <subcellularLocation>
        <location evidence="1">Cell outer membrane</location>
        <topology evidence="1">Multi-pass membrane protein</topology>
    </subcellularLocation>
</comment>
<name>A0A1T5DA75_9SPHN</name>
<dbReference type="InterPro" id="IPR036942">
    <property type="entry name" value="Beta-barrel_TonB_sf"/>
</dbReference>
<keyword evidence="2" id="KW-0813">Transport</keyword>
<keyword evidence="3" id="KW-1134">Transmembrane beta strand</keyword>
<evidence type="ECO:0000313" key="10">
    <source>
        <dbReference type="Proteomes" id="UP000190044"/>
    </source>
</evidence>
<keyword evidence="4" id="KW-0812">Transmembrane</keyword>
<organism evidence="9 10">
    <name type="scientific">Sphingopyxis flava</name>
    <dbReference type="NCBI Taxonomy" id="1507287"/>
    <lineage>
        <taxon>Bacteria</taxon>
        <taxon>Pseudomonadati</taxon>
        <taxon>Pseudomonadota</taxon>
        <taxon>Alphaproteobacteria</taxon>
        <taxon>Sphingomonadales</taxon>
        <taxon>Sphingomonadaceae</taxon>
        <taxon>Sphingopyxis</taxon>
    </lineage>
</organism>
<keyword evidence="5" id="KW-0798">TonB box</keyword>
<evidence type="ECO:0000259" key="8">
    <source>
        <dbReference type="Pfam" id="PF00593"/>
    </source>
</evidence>
<accession>A0A1T5DA75</accession>
<dbReference type="InterPro" id="IPR039426">
    <property type="entry name" value="TonB-dep_rcpt-like"/>
</dbReference>
<dbReference type="PANTHER" id="PTHR30069">
    <property type="entry name" value="TONB-DEPENDENT OUTER MEMBRANE RECEPTOR"/>
    <property type="match status" value="1"/>
</dbReference>
<evidence type="ECO:0000256" key="2">
    <source>
        <dbReference type="ARBA" id="ARBA00022448"/>
    </source>
</evidence>
<evidence type="ECO:0000313" key="9">
    <source>
        <dbReference type="EMBL" id="SKB68698.1"/>
    </source>
</evidence>
<proteinExistence type="predicted"/>
<sequence length="695" mass="75940">MGAWIFGGGPNGRLSEDWRRMVHGIRIALFLWAGSCAIAPAAGQDSGDTGNPVYDQRFFDRTQPSNAYEMVALLPAFTIAEGMADVRGYSGVAGNVLIDGQRPAGKTDTLEAILKRLPASRVARIELIRAGTAGYDMQGHALLANVILVKTGTIGGRIEAEQALYRHGLRAPRISAQATFDGRGRVIDLFATVYREIDDEHGFGVRNRFASDGTPLRLVDYAQPEGADVAQATLAYRQPLFGGTLRLNGLVQDKRKFADIAHAVIFPAPDAIVGSERKHARTYEGGLRYDRALGPADDLELVGSYRSVTTVGIDRESTAWEYSVSDERSNASEAILRAALRHHRGGATIEIGAEGAVNSLDVRNALVEDGEPVPLPQANVRVAERRAELFVTASRPFGARTMAEFGVRYEISRLSQTGDIDLVKSFAFWKPRARLVWAPAPNRTFRLLAERAVGQLDFGDFVGAASLTSGTISAGNADLEPDSLWRIELSYERRFGAGSVTVAARREWISDLVDQLPVVVDGTLYDAVGNIGAARRDTVEASLKWPLDAFGARGVVVTADLVARRGRATDPATGERRPISGDLPVEARVALTHDIPAWKLRWGGGYAFARTETAFKVEEVEADRLAGRLDLFIEYRPDARWTLRLFGRNLTDSAATRTRDIYAGVRGDAALRYREQRVLRSGRYVGLTVQRSFGR</sequence>
<keyword evidence="6" id="KW-0472">Membrane</keyword>
<dbReference type="InterPro" id="IPR000531">
    <property type="entry name" value="Beta-barrel_TonB"/>
</dbReference>
<evidence type="ECO:0000256" key="4">
    <source>
        <dbReference type="ARBA" id="ARBA00022692"/>
    </source>
</evidence>
<protein>
    <submittedName>
        <fullName evidence="9">Outer membrane receptor proteins, mostly Fe transport</fullName>
    </submittedName>
</protein>